<dbReference type="PANTHER" id="PTHR22870:SF408">
    <property type="entry name" value="OS09G0560450 PROTEIN"/>
    <property type="match status" value="1"/>
</dbReference>
<accession>A0A9W7L2Q6</accession>
<evidence type="ECO:0000256" key="2">
    <source>
        <dbReference type="PROSITE-ProRule" id="PRU00235"/>
    </source>
</evidence>
<keyword evidence="5" id="KW-1185">Reference proteome</keyword>
<gene>
    <name evidence="4" type="ORF">TrCOL_g8134</name>
</gene>
<dbReference type="SUPFAM" id="SSF50985">
    <property type="entry name" value="RCC1/BLIP-II"/>
    <property type="match status" value="1"/>
</dbReference>
<sequence length="396" mass="40071">MFGDSSAIPTLSPGDGSITSPRKLDANKLEEQMFGSEGSGGRSVSAVYCGKGLATCLVWGGEGKDDVLTLHAPNVPDLGGGSGTVDLEGVTSIAGVSVGSKHLIAWGSDSKGEGVALTMGWAGGVNEGYGNLGLGANIGDGGGVVGVPTRVTSLEEDGTPLTGASAAGSHTAGLSGATNEVLTTGSGQYGRLGNVDAVDQLFFEPVELLMTIPEVKYTKVAAGNSYTLVLGDTGEVWGWGKNDKGQLGLGGGISMDVYAMENMPNKIELFDVMGVEVRDVAAGKDHSAAVDGEGRVWVWGGKSGFLEPNLVEGLPDDCREVMCGENVTAVVTGKGEVWTMSHGGNGGGVKKGVLGRGVEKGDRVPGMVMGLSEEHTGGVIKGGEVGWGHAGFVVEG</sequence>
<evidence type="ECO:0000313" key="4">
    <source>
        <dbReference type="EMBL" id="GMI23073.1"/>
    </source>
</evidence>
<dbReference type="OrthoDB" id="297375at2759"/>
<reference evidence="5" key="1">
    <citation type="journal article" date="2023" name="Commun. Biol.">
        <title>Genome analysis of Parmales, the sister group of diatoms, reveals the evolutionary specialization of diatoms from phago-mixotrophs to photoautotrophs.</title>
        <authorList>
            <person name="Ban H."/>
            <person name="Sato S."/>
            <person name="Yoshikawa S."/>
            <person name="Yamada K."/>
            <person name="Nakamura Y."/>
            <person name="Ichinomiya M."/>
            <person name="Sato N."/>
            <person name="Blanc-Mathieu R."/>
            <person name="Endo H."/>
            <person name="Kuwata A."/>
            <person name="Ogata H."/>
        </authorList>
    </citation>
    <scope>NUCLEOTIDE SEQUENCE [LARGE SCALE GENOMIC DNA]</scope>
</reference>
<proteinExistence type="predicted"/>
<evidence type="ECO:0000256" key="1">
    <source>
        <dbReference type="ARBA" id="ARBA00022737"/>
    </source>
</evidence>
<dbReference type="PROSITE" id="PS50012">
    <property type="entry name" value="RCC1_3"/>
    <property type="match status" value="2"/>
</dbReference>
<dbReference type="Pfam" id="PF00415">
    <property type="entry name" value="RCC1"/>
    <property type="match status" value="2"/>
</dbReference>
<dbReference type="InterPro" id="IPR051210">
    <property type="entry name" value="Ub_ligase/GEF_domain"/>
</dbReference>
<feature type="repeat" description="RCC1" evidence="2">
    <location>
        <begin position="234"/>
        <end position="293"/>
    </location>
</feature>
<evidence type="ECO:0000256" key="3">
    <source>
        <dbReference type="SAM" id="MobiDB-lite"/>
    </source>
</evidence>
<organism evidence="4 5">
    <name type="scientific">Triparma columacea</name>
    <dbReference type="NCBI Taxonomy" id="722753"/>
    <lineage>
        <taxon>Eukaryota</taxon>
        <taxon>Sar</taxon>
        <taxon>Stramenopiles</taxon>
        <taxon>Ochrophyta</taxon>
        <taxon>Bolidophyceae</taxon>
        <taxon>Parmales</taxon>
        <taxon>Triparmaceae</taxon>
        <taxon>Triparma</taxon>
    </lineage>
</organism>
<dbReference type="Proteomes" id="UP001165065">
    <property type="component" value="Unassembled WGS sequence"/>
</dbReference>
<dbReference type="Gene3D" id="2.130.10.30">
    <property type="entry name" value="Regulator of chromosome condensation 1/beta-lactamase-inhibitor protein II"/>
    <property type="match status" value="1"/>
</dbReference>
<protein>
    <submittedName>
        <fullName evidence="4">Uncharacterized protein</fullName>
    </submittedName>
</protein>
<dbReference type="InterPro" id="IPR009091">
    <property type="entry name" value="RCC1/BLIP-II"/>
</dbReference>
<dbReference type="PANTHER" id="PTHR22870">
    <property type="entry name" value="REGULATOR OF CHROMOSOME CONDENSATION"/>
    <property type="match status" value="1"/>
</dbReference>
<name>A0A9W7L2Q6_9STRA</name>
<dbReference type="AlphaFoldDB" id="A0A9W7L2Q6"/>
<comment type="caution">
    <text evidence="4">The sequence shown here is derived from an EMBL/GenBank/DDBJ whole genome shotgun (WGS) entry which is preliminary data.</text>
</comment>
<dbReference type="EMBL" id="BRYA01000559">
    <property type="protein sequence ID" value="GMI23073.1"/>
    <property type="molecule type" value="Genomic_DNA"/>
</dbReference>
<dbReference type="PROSITE" id="PS00626">
    <property type="entry name" value="RCC1_2"/>
    <property type="match status" value="1"/>
</dbReference>
<keyword evidence="1" id="KW-0677">Repeat</keyword>
<feature type="repeat" description="RCC1" evidence="2">
    <location>
        <begin position="179"/>
        <end position="233"/>
    </location>
</feature>
<feature type="region of interest" description="Disordered" evidence="3">
    <location>
        <begin position="1"/>
        <end position="22"/>
    </location>
</feature>
<dbReference type="PRINTS" id="PR00633">
    <property type="entry name" value="RCCNDNSATION"/>
</dbReference>
<dbReference type="InterPro" id="IPR000408">
    <property type="entry name" value="Reg_chr_condens"/>
</dbReference>
<evidence type="ECO:0000313" key="5">
    <source>
        <dbReference type="Proteomes" id="UP001165065"/>
    </source>
</evidence>